<protein>
    <submittedName>
        <fullName evidence="1">Uncharacterized protein</fullName>
    </submittedName>
</protein>
<keyword evidence="2" id="KW-1185">Reference proteome</keyword>
<gene>
    <name evidence="1" type="ORF">J2I48_16870</name>
</gene>
<name>A0A939G9A4_9BACT</name>
<organism evidence="1 2">
    <name type="scientific">Fibrella aquatilis</name>
    <dbReference type="NCBI Taxonomy" id="2817059"/>
    <lineage>
        <taxon>Bacteria</taxon>
        <taxon>Pseudomonadati</taxon>
        <taxon>Bacteroidota</taxon>
        <taxon>Cytophagia</taxon>
        <taxon>Cytophagales</taxon>
        <taxon>Spirosomataceae</taxon>
        <taxon>Fibrella</taxon>
    </lineage>
</organism>
<evidence type="ECO:0000313" key="2">
    <source>
        <dbReference type="Proteomes" id="UP000664795"/>
    </source>
</evidence>
<dbReference type="AlphaFoldDB" id="A0A939G9A4"/>
<dbReference type="RefSeq" id="WP_207336651.1">
    <property type="nucleotide sequence ID" value="NZ_JAFMYU010000014.1"/>
</dbReference>
<dbReference type="Proteomes" id="UP000664795">
    <property type="component" value="Unassembled WGS sequence"/>
</dbReference>
<sequence>MKPKKLNRQVVRSAATMLMLIDGSTTAPTVKEYLRDRGYRAGQSEVACWLLRIAHREGWIVNDSGLYRVYQFPAFMNTPVPSVAARPTIWMPLSMS</sequence>
<dbReference type="EMBL" id="JAFMYU010000014">
    <property type="protein sequence ID" value="MBO0932685.1"/>
    <property type="molecule type" value="Genomic_DNA"/>
</dbReference>
<evidence type="ECO:0000313" key="1">
    <source>
        <dbReference type="EMBL" id="MBO0932685.1"/>
    </source>
</evidence>
<reference evidence="1 2" key="1">
    <citation type="submission" date="2021-03" db="EMBL/GenBank/DDBJ databases">
        <title>Fibrella sp. HMF5036 genome sequencing and assembly.</title>
        <authorList>
            <person name="Kang H."/>
            <person name="Kim H."/>
            <person name="Bae S."/>
            <person name="Joh K."/>
        </authorList>
    </citation>
    <scope>NUCLEOTIDE SEQUENCE [LARGE SCALE GENOMIC DNA]</scope>
    <source>
        <strain evidence="1 2">HMF5036</strain>
    </source>
</reference>
<proteinExistence type="predicted"/>
<accession>A0A939G9A4</accession>
<comment type="caution">
    <text evidence="1">The sequence shown here is derived from an EMBL/GenBank/DDBJ whole genome shotgun (WGS) entry which is preliminary data.</text>
</comment>